<evidence type="ECO:0000256" key="1">
    <source>
        <dbReference type="ARBA" id="ARBA00022536"/>
    </source>
</evidence>
<feature type="region of interest" description="Disordered" evidence="10">
    <location>
        <begin position="412"/>
        <end position="467"/>
    </location>
</feature>
<dbReference type="InterPro" id="IPR000859">
    <property type="entry name" value="CUB_dom"/>
</dbReference>
<keyword evidence="1" id="KW-0245">EGF-like domain</keyword>
<accession>A0AAV2R686</accession>
<dbReference type="SUPFAM" id="SSF55486">
    <property type="entry name" value="Metalloproteases ('zincins'), catalytic domain"/>
    <property type="match status" value="1"/>
</dbReference>
<evidence type="ECO:0000256" key="2">
    <source>
        <dbReference type="ARBA" id="ARBA00022670"/>
    </source>
</evidence>
<keyword evidence="3 8" id="KW-0479">Metal-binding</keyword>
<evidence type="ECO:0000256" key="4">
    <source>
        <dbReference type="ARBA" id="ARBA00022801"/>
    </source>
</evidence>
<dbReference type="GO" id="GO:0008270">
    <property type="term" value="F:zinc ion binding"/>
    <property type="evidence" value="ECO:0007669"/>
    <property type="project" value="UniProtKB-UniRule"/>
</dbReference>
<feature type="compositionally biased region" description="Pro residues" evidence="10">
    <location>
        <begin position="417"/>
        <end position="460"/>
    </location>
</feature>
<evidence type="ECO:0000256" key="6">
    <source>
        <dbReference type="ARBA" id="ARBA00023049"/>
    </source>
</evidence>
<dbReference type="Proteomes" id="UP001497623">
    <property type="component" value="Unassembled WGS sequence"/>
</dbReference>
<dbReference type="AlphaFoldDB" id="A0AAV2R686"/>
<dbReference type="PANTHER" id="PTHR10127:SF780">
    <property type="entry name" value="METALLOENDOPEPTIDASE"/>
    <property type="match status" value="1"/>
</dbReference>
<dbReference type="PRINTS" id="PR00480">
    <property type="entry name" value="ASTACIN"/>
</dbReference>
<feature type="signal peptide" evidence="11">
    <location>
        <begin position="1"/>
        <end position="15"/>
    </location>
</feature>
<dbReference type="CDD" id="cd00054">
    <property type="entry name" value="EGF_CA"/>
    <property type="match status" value="1"/>
</dbReference>
<dbReference type="Pfam" id="PF00431">
    <property type="entry name" value="CUB"/>
    <property type="match status" value="1"/>
</dbReference>
<comment type="caution">
    <text evidence="13">The sequence shown here is derived from an EMBL/GenBank/DDBJ whole genome shotgun (WGS) entry which is preliminary data.</text>
</comment>
<feature type="binding site" evidence="8">
    <location>
        <position position="145"/>
    </location>
    <ligand>
        <name>Zn(2+)</name>
        <dbReference type="ChEBI" id="CHEBI:29105"/>
        <note>catalytic</note>
    </ligand>
</feature>
<evidence type="ECO:0000256" key="9">
    <source>
        <dbReference type="RuleBase" id="RU361183"/>
    </source>
</evidence>
<dbReference type="SMART" id="SM00235">
    <property type="entry name" value="ZnMc"/>
    <property type="match status" value="1"/>
</dbReference>
<evidence type="ECO:0000256" key="3">
    <source>
        <dbReference type="ARBA" id="ARBA00022723"/>
    </source>
</evidence>
<dbReference type="PROSITE" id="PS51864">
    <property type="entry name" value="ASTACIN"/>
    <property type="match status" value="1"/>
</dbReference>
<keyword evidence="4 8" id="KW-0378">Hydrolase</keyword>
<comment type="cofactor">
    <cofactor evidence="8 9">
        <name>Zn(2+)</name>
        <dbReference type="ChEBI" id="CHEBI:29105"/>
    </cofactor>
    <text evidence="8 9">Binds 1 zinc ion per subunit.</text>
</comment>
<keyword evidence="5 8" id="KW-0862">Zinc</keyword>
<dbReference type="InterPro" id="IPR024079">
    <property type="entry name" value="MetalloPept_cat_dom_sf"/>
</dbReference>
<evidence type="ECO:0000313" key="14">
    <source>
        <dbReference type="Proteomes" id="UP001497623"/>
    </source>
</evidence>
<proteinExistence type="predicted"/>
<dbReference type="Gene3D" id="2.60.120.290">
    <property type="entry name" value="Spermadhesin, CUB domain"/>
    <property type="match status" value="1"/>
</dbReference>
<evidence type="ECO:0000256" key="10">
    <source>
        <dbReference type="SAM" id="MobiDB-lite"/>
    </source>
</evidence>
<feature type="chain" id="PRO_5043662874" description="Metalloendopeptidase" evidence="11">
    <location>
        <begin position="16"/>
        <end position="569"/>
    </location>
</feature>
<name>A0AAV2R686_MEGNR</name>
<gene>
    <name evidence="13" type="ORF">MNOR_LOCUS21042</name>
</gene>
<evidence type="ECO:0000256" key="7">
    <source>
        <dbReference type="ARBA" id="ARBA00023157"/>
    </source>
</evidence>
<evidence type="ECO:0000259" key="12">
    <source>
        <dbReference type="PROSITE" id="PS51864"/>
    </source>
</evidence>
<feature type="domain" description="Peptidase M12A" evidence="12">
    <location>
        <begin position="50"/>
        <end position="247"/>
    </location>
</feature>
<comment type="caution">
    <text evidence="8">Lacks conserved residue(s) required for the propagation of feature annotation.</text>
</comment>
<dbReference type="Pfam" id="PF01400">
    <property type="entry name" value="Astacin"/>
    <property type="match status" value="1"/>
</dbReference>
<feature type="active site" evidence="8">
    <location>
        <position position="146"/>
    </location>
</feature>
<dbReference type="GO" id="GO:0004222">
    <property type="term" value="F:metalloendopeptidase activity"/>
    <property type="evidence" value="ECO:0007669"/>
    <property type="project" value="UniProtKB-UniRule"/>
</dbReference>
<dbReference type="EMBL" id="CAXKWB010016638">
    <property type="protein sequence ID" value="CAL4116747.1"/>
    <property type="molecule type" value="Genomic_DNA"/>
</dbReference>
<evidence type="ECO:0000256" key="5">
    <source>
        <dbReference type="ARBA" id="ARBA00022833"/>
    </source>
</evidence>
<dbReference type="CDD" id="cd00041">
    <property type="entry name" value="CUB"/>
    <property type="match status" value="1"/>
</dbReference>
<feature type="binding site" evidence="8">
    <location>
        <position position="155"/>
    </location>
    <ligand>
        <name>Zn(2+)</name>
        <dbReference type="ChEBI" id="CHEBI:29105"/>
        <note>catalytic</note>
    </ligand>
</feature>
<dbReference type="CDD" id="cd04280">
    <property type="entry name" value="ZnMc_astacin_like"/>
    <property type="match status" value="1"/>
</dbReference>
<keyword evidence="11" id="KW-0732">Signal</keyword>
<dbReference type="Gene3D" id="3.40.390.10">
    <property type="entry name" value="Collagenase (Catalytic Domain)"/>
    <property type="match status" value="1"/>
</dbReference>
<evidence type="ECO:0000256" key="11">
    <source>
        <dbReference type="SAM" id="SignalP"/>
    </source>
</evidence>
<dbReference type="GO" id="GO:0006508">
    <property type="term" value="P:proteolysis"/>
    <property type="evidence" value="ECO:0007669"/>
    <property type="project" value="UniProtKB-KW"/>
</dbReference>
<dbReference type="InterPro" id="IPR006026">
    <property type="entry name" value="Peptidase_Metallo"/>
</dbReference>
<dbReference type="InterPro" id="IPR034035">
    <property type="entry name" value="Astacin-like_dom"/>
</dbReference>
<feature type="binding site" evidence="8">
    <location>
        <position position="149"/>
    </location>
    <ligand>
        <name>Zn(2+)</name>
        <dbReference type="ChEBI" id="CHEBI:29105"/>
        <note>catalytic</note>
    </ligand>
</feature>
<dbReference type="InterPro" id="IPR001506">
    <property type="entry name" value="Peptidase_M12A"/>
</dbReference>
<evidence type="ECO:0000256" key="8">
    <source>
        <dbReference type="PROSITE-ProRule" id="PRU01211"/>
    </source>
</evidence>
<dbReference type="PANTHER" id="PTHR10127">
    <property type="entry name" value="DISCOIDIN, CUB, EGF, LAMININ , AND ZINC METALLOPROTEASE DOMAIN CONTAINING"/>
    <property type="match status" value="1"/>
</dbReference>
<dbReference type="SUPFAM" id="SSF49854">
    <property type="entry name" value="Spermadhesin, CUB domain"/>
    <property type="match status" value="1"/>
</dbReference>
<reference evidence="13 14" key="1">
    <citation type="submission" date="2024-05" db="EMBL/GenBank/DDBJ databases">
        <authorList>
            <person name="Wallberg A."/>
        </authorList>
    </citation>
    <scope>NUCLEOTIDE SEQUENCE [LARGE SCALE GENOMIC DNA]</scope>
</reference>
<keyword evidence="2 8" id="KW-0645">Protease</keyword>
<protein>
    <recommendedName>
        <fullName evidence="9">Metalloendopeptidase</fullName>
        <ecNumber evidence="9">3.4.24.-</ecNumber>
    </recommendedName>
</protein>
<dbReference type="InterPro" id="IPR035914">
    <property type="entry name" value="Sperma_CUB_dom_sf"/>
</dbReference>
<keyword evidence="14" id="KW-1185">Reference proteome</keyword>
<dbReference type="EC" id="3.4.24.-" evidence="9"/>
<evidence type="ECO:0000313" key="13">
    <source>
        <dbReference type="EMBL" id="CAL4116747.1"/>
    </source>
</evidence>
<keyword evidence="7" id="KW-1015">Disulfide bond</keyword>
<sequence>MFGIAILTLLALVAGQPFEMSNPSAVAAGELYQSDMLMSEEQWDALRTRKALDNKKMRWTEGSDGYPLVPYVFMDSVNQDAVKAGINHWMEHTCIKFEETSNTDQPHLQISIGSQCWSAIGMWHWENGQKFTIAENCHDLGIVAHELGHTIGFYHEQNRLDRDDYVTILMDNVEDDRDKNFVIKVDSNNYNVPYDYSSIMHYGSYMFSKNEKPTIVTKDPLASELIGSRNGLTHRDKLLANRMYNCIGKWLTKCGMSSDPCLNDGYTGKDCTCVCPPGTEGSNCEDIVDDYYAQLRSPLSEKITTEKSITIETPMEEGTKFVKWIVPPTCNKAKVTFTSSHMTSMGCKYQNLNVKTDPMDIVGDRMCTADVQPGVVLTSDTGIIITMINDVTGYDYSGRTLWAADVTFETIPGCSDPNPPTTPAPTNPPTPAPTNPPTPAPTNPPTPAPTNPPTPAPTTAPVPTLTYEKRPQTIVISKGTSVTITSPGFPSSYSPDKISCGWKLKAETSSLLTITCEHFELNGKDKIQISKKSYQGKNATSLTSNSLSIKFNSKQNSTGAGFQCTVNSN</sequence>
<organism evidence="13 14">
    <name type="scientific">Meganyctiphanes norvegica</name>
    <name type="common">Northern krill</name>
    <name type="synonym">Thysanopoda norvegica</name>
    <dbReference type="NCBI Taxonomy" id="48144"/>
    <lineage>
        <taxon>Eukaryota</taxon>
        <taxon>Metazoa</taxon>
        <taxon>Ecdysozoa</taxon>
        <taxon>Arthropoda</taxon>
        <taxon>Crustacea</taxon>
        <taxon>Multicrustacea</taxon>
        <taxon>Malacostraca</taxon>
        <taxon>Eumalacostraca</taxon>
        <taxon>Eucarida</taxon>
        <taxon>Euphausiacea</taxon>
        <taxon>Euphausiidae</taxon>
        <taxon>Meganyctiphanes</taxon>
    </lineage>
</organism>
<keyword evidence="6 8" id="KW-0482">Metalloprotease</keyword>